<protein>
    <submittedName>
        <fullName evidence="2">Uncharacterized protein</fullName>
    </submittedName>
</protein>
<dbReference type="PATRIC" id="fig|246196.56.peg.6404"/>
<keyword evidence="1" id="KW-1133">Transmembrane helix</keyword>
<feature type="transmembrane region" description="Helical" evidence="1">
    <location>
        <begin position="24"/>
        <end position="44"/>
    </location>
</feature>
<dbReference type="Proteomes" id="UP000006158">
    <property type="component" value="Chromosome"/>
</dbReference>
<sequence>MLEMGMRPYSDVPSPQPRSRRRTWIVLATALAVVVALAAGGIWWNASGSEMWARARWQPPPTAYLSSPMGQAPVPGWRTSVTDLGVPPAAPGGDAARIAVSNEKYARDALIDTLDNRAYFLARSSEPSGTSWWLTGLDAIDGHTLFPAVQLNIGERAPECFLNGPDAMVCLVDDGSAATAWVVDLRGGEMTYTGPTPLRLFPARTLKAERAGDYLTAVTEKEGVYGVGPKAELTWFIPGSGAVWGPAKDIAAQGTGGNYVFFSLADGHVITPDVPDGAVFDEVRFNVDGFSARVLYDGERFNPTVESFDLNGKKIGTLGRKGYPVAAGLYIDGSVSEWKVVTAEGTRLLSVEGHDPYDTLLIGSTLYVNESNNAQMPHWQPYDLKSGDKGKSCEIHLDERYLGTDGTIAVRKVTNPQVDLIAKAFNLKTCEMVWSLPKEANSFGRIWRIGDTLVQVSDDGTELNSLVAPS</sequence>
<accession>I7GAU7</accession>
<evidence type="ECO:0000256" key="1">
    <source>
        <dbReference type="SAM" id="Phobius"/>
    </source>
</evidence>
<evidence type="ECO:0000313" key="3">
    <source>
        <dbReference type="Proteomes" id="UP000006158"/>
    </source>
</evidence>
<reference evidence="2 3" key="1">
    <citation type="journal article" date="2007" name="Genome Biol.">
        <title>Interrupted coding sequences in Mycobacterium smegmatis: authentic mutations or sequencing errors?</title>
        <authorList>
            <person name="Deshayes C."/>
            <person name="Perrodou E."/>
            <person name="Gallien S."/>
            <person name="Euphrasie D."/>
            <person name="Schaeffer C."/>
            <person name="Van-Dorsselaer A."/>
            <person name="Poch O."/>
            <person name="Lecompte O."/>
            <person name="Reyrat J.M."/>
        </authorList>
    </citation>
    <scope>NUCLEOTIDE SEQUENCE [LARGE SCALE GENOMIC DNA]</scope>
    <source>
        <strain evidence="3">ATCC 700084 / mc(2)155</strain>
    </source>
</reference>
<keyword evidence="1" id="KW-0812">Transmembrane</keyword>
<organism evidence="2 3">
    <name type="scientific">Mycolicibacterium smegmatis (strain ATCC 700084 / mc(2)155)</name>
    <name type="common">Mycobacterium smegmatis</name>
    <dbReference type="NCBI Taxonomy" id="246196"/>
    <lineage>
        <taxon>Bacteria</taxon>
        <taxon>Bacillati</taxon>
        <taxon>Actinomycetota</taxon>
        <taxon>Actinomycetes</taxon>
        <taxon>Mycobacteriales</taxon>
        <taxon>Mycobacteriaceae</taxon>
        <taxon>Mycolicibacterium</taxon>
    </lineage>
</organism>
<dbReference type="EMBL" id="CP001663">
    <property type="protein sequence ID" value="AFP42707.1"/>
    <property type="molecule type" value="Genomic_DNA"/>
</dbReference>
<proteinExistence type="predicted"/>
<dbReference type="AlphaFoldDB" id="I7GAU7"/>
<gene>
    <name evidence="2" type="ordered locus">MSMEI_6281</name>
</gene>
<reference evidence="2 3" key="2">
    <citation type="journal article" date="2009" name="Genome Res.">
        <title>Ortho-proteogenomics: multiple proteomes investigation through orthology and a new MS-based protocol.</title>
        <authorList>
            <person name="Gallien S."/>
            <person name="Perrodou E."/>
            <person name="Carapito C."/>
            <person name="Deshayes C."/>
            <person name="Reyrat J.M."/>
            <person name="Van Dorsselaer A."/>
            <person name="Poch O."/>
            <person name="Schaeffer C."/>
            <person name="Lecompte O."/>
        </authorList>
    </citation>
    <scope>NUCLEOTIDE SEQUENCE [LARGE SCALE GENOMIC DNA]</scope>
    <source>
        <strain evidence="3">ATCC 700084 / mc(2)155</strain>
    </source>
</reference>
<dbReference type="KEGG" id="msg:MSMEI_6281"/>
<evidence type="ECO:0000313" key="2">
    <source>
        <dbReference type="EMBL" id="AFP42707.1"/>
    </source>
</evidence>
<keyword evidence="1" id="KW-0472">Membrane</keyword>
<name>I7GAU7_MYCS2</name>